<dbReference type="CDD" id="cd00408">
    <property type="entry name" value="DHDPS-like"/>
    <property type="match status" value="1"/>
</dbReference>
<dbReference type="InterPro" id="IPR002220">
    <property type="entry name" value="DapA-like"/>
</dbReference>
<dbReference type="AlphaFoldDB" id="X1E5A4"/>
<evidence type="ECO:0000256" key="1">
    <source>
        <dbReference type="ARBA" id="ARBA00023239"/>
    </source>
</evidence>
<protein>
    <recommendedName>
        <fullName evidence="4">Dihydrodipicolinate synthase family protein</fullName>
    </recommendedName>
</protein>
<dbReference type="InterPro" id="IPR013785">
    <property type="entry name" value="Aldolase_TIM"/>
</dbReference>
<dbReference type="SMART" id="SM01130">
    <property type="entry name" value="DHDPS"/>
    <property type="match status" value="1"/>
</dbReference>
<dbReference type="PRINTS" id="PR00146">
    <property type="entry name" value="DHPICSNTHASE"/>
</dbReference>
<dbReference type="PIRSF" id="PIRSF001365">
    <property type="entry name" value="DHDPS"/>
    <property type="match status" value="1"/>
</dbReference>
<name>X1E5A4_9ZZZZ</name>
<dbReference type="SUPFAM" id="SSF51569">
    <property type="entry name" value="Aldolase"/>
    <property type="match status" value="1"/>
</dbReference>
<dbReference type="PANTHER" id="PTHR12128">
    <property type="entry name" value="DIHYDRODIPICOLINATE SYNTHASE"/>
    <property type="match status" value="1"/>
</dbReference>
<evidence type="ECO:0000313" key="3">
    <source>
        <dbReference type="EMBL" id="GAH28441.1"/>
    </source>
</evidence>
<dbReference type="Pfam" id="PF00701">
    <property type="entry name" value="DHDPS"/>
    <property type="match status" value="1"/>
</dbReference>
<evidence type="ECO:0008006" key="4">
    <source>
        <dbReference type="Google" id="ProtNLM"/>
    </source>
</evidence>
<dbReference type="Gene3D" id="3.20.20.70">
    <property type="entry name" value="Aldolase class I"/>
    <property type="match status" value="1"/>
</dbReference>
<keyword evidence="1" id="KW-0456">Lyase</keyword>
<dbReference type="GO" id="GO:0044281">
    <property type="term" value="P:small molecule metabolic process"/>
    <property type="evidence" value="ECO:0007669"/>
    <property type="project" value="UniProtKB-ARBA"/>
</dbReference>
<reference evidence="3" key="1">
    <citation type="journal article" date="2014" name="Front. Microbiol.">
        <title>High frequency of phylogenetically diverse reductive dehalogenase-homologous genes in deep subseafloor sedimentary metagenomes.</title>
        <authorList>
            <person name="Kawai M."/>
            <person name="Futagami T."/>
            <person name="Toyoda A."/>
            <person name="Takaki Y."/>
            <person name="Nishi S."/>
            <person name="Hori S."/>
            <person name="Arai W."/>
            <person name="Tsubouchi T."/>
            <person name="Morono Y."/>
            <person name="Uchiyama I."/>
            <person name="Ito T."/>
            <person name="Fujiyama A."/>
            <person name="Inagaki F."/>
            <person name="Takami H."/>
        </authorList>
    </citation>
    <scope>NUCLEOTIDE SEQUENCE</scope>
    <source>
        <strain evidence="3">Expedition CK06-06</strain>
    </source>
</reference>
<keyword evidence="2" id="KW-0704">Schiff base</keyword>
<dbReference type="EMBL" id="BARU01001046">
    <property type="protein sequence ID" value="GAH28441.1"/>
    <property type="molecule type" value="Genomic_DNA"/>
</dbReference>
<organism evidence="3">
    <name type="scientific">marine sediment metagenome</name>
    <dbReference type="NCBI Taxonomy" id="412755"/>
    <lineage>
        <taxon>unclassified sequences</taxon>
        <taxon>metagenomes</taxon>
        <taxon>ecological metagenomes</taxon>
    </lineage>
</organism>
<dbReference type="PROSITE" id="PS00666">
    <property type="entry name" value="DHDPS_2"/>
    <property type="match status" value="1"/>
</dbReference>
<dbReference type="PANTHER" id="PTHR12128:SF66">
    <property type="entry name" value="4-HYDROXY-2-OXOGLUTARATE ALDOLASE, MITOCHONDRIAL"/>
    <property type="match status" value="1"/>
</dbReference>
<dbReference type="GO" id="GO:0008840">
    <property type="term" value="F:4-hydroxy-tetrahydrodipicolinate synthase activity"/>
    <property type="evidence" value="ECO:0007669"/>
    <property type="project" value="TreeGrafter"/>
</dbReference>
<dbReference type="GO" id="GO:0005829">
    <property type="term" value="C:cytosol"/>
    <property type="evidence" value="ECO:0007669"/>
    <property type="project" value="TreeGrafter"/>
</dbReference>
<gene>
    <name evidence="3" type="ORF">S03H2_02962</name>
</gene>
<dbReference type="InterPro" id="IPR020625">
    <property type="entry name" value="Schiff_base-form_aldolases_AS"/>
</dbReference>
<feature type="non-terminal residue" evidence="3">
    <location>
        <position position="1"/>
    </location>
</feature>
<accession>X1E5A4</accession>
<sequence length="270" mass="29462">TGEFYAMSDDECQAVIKMVVEEVNGRLPVIAGTARAGTQETIKMCQYAQSVGADGVQVVLPYYHIPEEEGMYQHYKQIAESVNIGIMLYNNPGVSSSWVKPALMAKLSKIPNFIAVKESTPSVLSYYWMQKTVDPKDTVILCGPGEQMFSFEAVYDCPGFVTFIANFAPELSYSIYEAAVARDFNKVTELVDSLAPFYSFISKAVENHGPHTGVPGAGGISSGYMFIGVVKVAMDIVGLRGGEVRLPLVGLNKEEKTELGSILRAMKIVK</sequence>
<proteinExistence type="predicted"/>
<evidence type="ECO:0000256" key="2">
    <source>
        <dbReference type="ARBA" id="ARBA00023270"/>
    </source>
</evidence>
<comment type="caution">
    <text evidence="3">The sequence shown here is derived from an EMBL/GenBank/DDBJ whole genome shotgun (WGS) entry which is preliminary data.</text>
</comment>